<protein>
    <recommendedName>
        <fullName evidence="4">F-box domain-containing protein</fullName>
    </recommendedName>
</protein>
<proteinExistence type="predicted"/>
<dbReference type="AlphaFoldDB" id="A0A4Q2D8W5"/>
<reference evidence="2 3" key="1">
    <citation type="submission" date="2019-01" db="EMBL/GenBank/DDBJ databases">
        <title>Draft genome sequence of Psathyrella aberdarensis IHI B618.</title>
        <authorList>
            <person name="Buettner E."/>
            <person name="Kellner H."/>
        </authorList>
    </citation>
    <scope>NUCLEOTIDE SEQUENCE [LARGE SCALE GENOMIC DNA]</scope>
    <source>
        <strain evidence="2 3">IHI B618</strain>
    </source>
</reference>
<feature type="region of interest" description="Disordered" evidence="1">
    <location>
        <begin position="153"/>
        <end position="177"/>
    </location>
</feature>
<comment type="caution">
    <text evidence="2">The sequence shown here is derived from an EMBL/GenBank/DDBJ whole genome shotgun (WGS) entry which is preliminary data.</text>
</comment>
<dbReference type="OrthoDB" id="3051707at2759"/>
<name>A0A4Q2D8W5_9AGAR</name>
<organism evidence="2 3">
    <name type="scientific">Candolleomyces aberdarensis</name>
    <dbReference type="NCBI Taxonomy" id="2316362"/>
    <lineage>
        <taxon>Eukaryota</taxon>
        <taxon>Fungi</taxon>
        <taxon>Dikarya</taxon>
        <taxon>Basidiomycota</taxon>
        <taxon>Agaricomycotina</taxon>
        <taxon>Agaricomycetes</taxon>
        <taxon>Agaricomycetidae</taxon>
        <taxon>Agaricales</taxon>
        <taxon>Agaricineae</taxon>
        <taxon>Psathyrellaceae</taxon>
        <taxon>Candolleomyces</taxon>
    </lineage>
</organism>
<sequence length="767" mass="82118">MARLQDLPPEILIDIAELVQNSPPSFSSSSYCSQAQPTSSTAASLWACSSLCRILRAVFRPYAWARVNIPHNHTTGFSGGLGGGRVQLSPDQNFLRSLSKFHSLLVAYPEIGGYVKELGVYLPTGGGSDSTGSSGSGAGFGAAGFLRWGSTSSSSSSSSEAEDHGLSEHHEEGWQGSEEWDGVFPSLVKRLTRVRKVKVVSYQCHSSEPPPTPPRRSPGFRVDWDVLSPSLRTGFETLFALETLSEVELMGVVVPPRMLFGLPPSPPSPPTHAGGNVVYSGPGSSSSSNTSGISSGNSRRNSTRTRTKLLRNLRRLVLVAHCPMSPKRLEQIDGMGSSSFGAPGFTFASSSSPSHSSSPDVYPLVRNTYPINTIYPATDTDSSDPDSDSDTALSPTIRSLTLGYCDSTFLRYITRYYPGAFSSLTRLTLNVIERDLPFCQFFLDQGLTSSSTPSSSSSSSPSSSFSATSSLSTLAIQGRSGTATARYCPLEEFDLTIRCNTAPSFFGHLFDIHSLNFSSCCALPNPFDDEALPEAEYDAAGQRRGGGLKKLTLRYLLLSQVTEAVCRAVEGSVGSALGVRLDDDNNASAIGGAGGWGTPVTAGLGSTLEELHIVIDWAYNGDAILLDMLGRLDRMVEASCSRSWQARPQQIFDDSRFRHHATTVSSSTHRLRKFTFEAMHWPCVPPPAGSGITGGANTSQCALRNLALGPGQQQLESTSAYAQTTLEGNLDKSFPFLCRARALGQVEFESRFTLEARSGLAGVQGCL</sequence>
<keyword evidence="3" id="KW-1185">Reference proteome</keyword>
<evidence type="ECO:0000313" key="2">
    <source>
        <dbReference type="EMBL" id="RXW15739.1"/>
    </source>
</evidence>
<gene>
    <name evidence="2" type="ORF">EST38_g10122</name>
</gene>
<evidence type="ECO:0008006" key="4">
    <source>
        <dbReference type="Google" id="ProtNLM"/>
    </source>
</evidence>
<dbReference type="EMBL" id="SDEE01000517">
    <property type="protein sequence ID" value="RXW15739.1"/>
    <property type="molecule type" value="Genomic_DNA"/>
</dbReference>
<dbReference type="Proteomes" id="UP000290288">
    <property type="component" value="Unassembled WGS sequence"/>
</dbReference>
<feature type="compositionally biased region" description="Low complexity" evidence="1">
    <location>
        <begin position="280"/>
        <end position="300"/>
    </location>
</feature>
<feature type="compositionally biased region" description="Basic and acidic residues" evidence="1">
    <location>
        <begin position="161"/>
        <end position="173"/>
    </location>
</feature>
<feature type="region of interest" description="Disordered" evidence="1">
    <location>
        <begin position="265"/>
        <end position="306"/>
    </location>
</feature>
<evidence type="ECO:0000313" key="3">
    <source>
        <dbReference type="Proteomes" id="UP000290288"/>
    </source>
</evidence>
<accession>A0A4Q2D8W5</accession>
<evidence type="ECO:0000256" key="1">
    <source>
        <dbReference type="SAM" id="MobiDB-lite"/>
    </source>
</evidence>